<evidence type="ECO:0000256" key="3">
    <source>
        <dbReference type="ARBA" id="ARBA00022448"/>
    </source>
</evidence>
<evidence type="ECO:0000256" key="4">
    <source>
        <dbReference type="ARBA" id="ARBA00022475"/>
    </source>
</evidence>
<evidence type="ECO:0000256" key="15">
    <source>
        <dbReference type="RuleBase" id="RU003822"/>
    </source>
</evidence>
<keyword evidence="4" id="KW-1003">Cell membrane</keyword>
<evidence type="ECO:0000259" key="18">
    <source>
        <dbReference type="Pfam" id="PF01007"/>
    </source>
</evidence>
<evidence type="ECO:0000256" key="5">
    <source>
        <dbReference type="ARBA" id="ARBA00022538"/>
    </source>
</evidence>
<evidence type="ECO:0000256" key="16">
    <source>
        <dbReference type="SAM" id="MobiDB-lite"/>
    </source>
</evidence>
<feature type="domain" description="Potassium channel inwardly rectifying transmembrane" evidence="18">
    <location>
        <begin position="24"/>
        <end position="166"/>
    </location>
</feature>
<comment type="catalytic activity">
    <reaction evidence="13">
        <text>K(+)(in) = K(+)(out)</text>
        <dbReference type="Rhea" id="RHEA:29463"/>
        <dbReference type="ChEBI" id="CHEBI:29103"/>
    </reaction>
</comment>
<reference evidence="20" key="1">
    <citation type="submission" date="2022-02" db="EMBL/GenBank/DDBJ databases">
        <title>Atlantic sturgeon de novo genome assembly.</title>
        <authorList>
            <person name="Stock M."/>
            <person name="Klopp C."/>
            <person name="Guiguen Y."/>
            <person name="Cabau C."/>
            <person name="Parinello H."/>
            <person name="Santidrian Yebra-Pimentel E."/>
            <person name="Kuhl H."/>
            <person name="Dirks R.P."/>
            <person name="Guessner J."/>
            <person name="Wuertz S."/>
            <person name="Du K."/>
            <person name="Schartl M."/>
        </authorList>
    </citation>
    <scope>NUCLEOTIDE SEQUENCE</scope>
    <source>
        <strain evidence="20">STURGEONOMICS-FGT-2020</strain>
        <tissue evidence="20">Whole blood</tissue>
    </source>
</reference>
<dbReference type="PIRSF" id="PIRSF005465">
    <property type="entry name" value="GIRK_kir"/>
    <property type="match status" value="1"/>
</dbReference>
<dbReference type="SUPFAM" id="SSF81324">
    <property type="entry name" value="Voltage-gated potassium channels"/>
    <property type="match status" value="1"/>
</dbReference>
<dbReference type="SUPFAM" id="SSF81296">
    <property type="entry name" value="E set domains"/>
    <property type="match status" value="1"/>
</dbReference>
<proteinExistence type="inferred from homology"/>
<comment type="similarity">
    <text evidence="15">Belongs to the inward rectifier-type potassium channel (TC 1.A.2.1) family.</text>
</comment>
<dbReference type="Pfam" id="PF01007">
    <property type="entry name" value="IRK"/>
    <property type="match status" value="1"/>
</dbReference>
<keyword evidence="12 15" id="KW-0407">Ion channel</keyword>
<name>A0AAD8CKX1_ACIOX</name>
<evidence type="ECO:0000256" key="17">
    <source>
        <dbReference type="SAM" id="Phobius"/>
    </source>
</evidence>
<dbReference type="PRINTS" id="PR01321">
    <property type="entry name" value="KIR11CHANNEL"/>
</dbReference>
<dbReference type="AlphaFoldDB" id="A0AAD8CKX1"/>
<dbReference type="FunFam" id="2.60.40.1400:FF:000002">
    <property type="entry name" value="ATP-sensitive inward rectifier potassium channel 1"/>
    <property type="match status" value="1"/>
</dbReference>
<keyword evidence="21" id="KW-1185">Reference proteome</keyword>
<dbReference type="InterPro" id="IPR014756">
    <property type="entry name" value="Ig_E-set"/>
</dbReference>
<gene>
    <name evidence="20" type="primary">Kcnj1</name>
    <name evidence="20" type="ORF">AOXY_G29901</name>
</gene>
<dbReference type="PANTHER" id="PTHR11767:SF6">
    <property type="entry name" value="ATP-SENSITIVE INWARD RECTIFIER POTASSIUM CHANNEL 1"/>
    <property type="match status" value="1"/>
</dbReference>
<dbReference type="InterPro" id="IPR040445">
    <property type="entry name" value="Kir_TM"/>
</dbReference>
<dbReference type="GO" id="GO:0034765">
    <property type="term" value="P:regulation of monoatomic ion transmembrane transport"/>
    <property type="evidence" value="ECO:0007669"/>
    <property type="project" value="InterPro"/>
</dbReference>
<evidence type="ECO:0000256" key="11">
    <source>
        <dbReference type="ARBA" id="ARBA00023136"/>
    </source>
</evidence>
<dbReference type="Pfam" id="PF17655">
    <property type="entry name" value="IRK_C"/>
    <property type="match status" value="1"/>
</dbReference>
<evidence type="ECO:0000256" key="2">
    <source>
        <dbReference type="ARBA" id="ARBA00004236"/>
    </source>
</evidence>
<keyword evidence="3 15" id="KW-0813">Transport</keyword>
<organism evidence="20 21">
    <name type="scientific">Acipenser oxyrinchus oxyrinchus</name>
    <dbReference type="NCBI Taxonomy" id="40147"/>
    <lineage>
        <taxon>Eukaryota</taxon>
        <taxon>Metazoa</taxon>
        <taxon>Chordata</taxon>
        <taxon>Craniata</taxon>
        <taxon>Vertebrata</taxon>
        <taxon>Euteleostomi</taxon>
        <taxon>Actinopterygii</taxon>
        <taxon>Chondrostei</taxon>
        <taxon>Acipenseriformes</taxon>
        <taxon>Acipenseridae</taxon>
        <taxon>Acipenser</taxon>
    </lineage>
</organism>
<keyword evidence="10 15" id="KW-0406">Ion transport</keyword>
<keyword evidence="7 15" id="KW-0851">Voltage-gated channel</keyword>
<dbReference type="Gene3D" id="1.10.287.70">
    <property type="match status" value="1"/>
</dbReference>
<evidence type="ECO:0000256" key="10">
    <source>
        <dbReference type="ARBA" id="ARBA00023065"/>
    </source>
</evidence>
<accession>A0AAD8CKX1</accession>
<dbReference type="GO" id="GO:0005886">
    <property type="term" value="C:plasma membrane"/>
    <property type="evidence" value="ECO:0007669"/>
    <property type="project" value="UniProtKB-SubCell"/>
</dbReference>
<feature type="domain" description="Inward rectifier potassium channel C-terminal" evidence="19">
    <location>
        <begin position="173"/>
        <end position="344"/>
    </location>
</feature>
<feature type="site" description="Role in the control of polyamine-mediated channel gating and in the blocking by intracellular magnesium" evidence="14">
    <location>
        <position position="152"/>
    </location>
</feature>
<feature type="transmembrane region" description="Helical" evidence="17">
    <location>
        <begin position="64"/>
        <end position="86"/>
    </location>
</feature>
<sequence>MFQNLRKHFADHVAERQTRRSRLVSKDGQCNIELGHVEEKNRMAFLSDIWTTFLDMRWRYKMTIFNVVFLGSWFIFAVFYYVIAYVHGDLLEFDPPHNHTPCVFNVFGLTSAFLFSIETQMTTGYGYRCVTSECGIAVFVVVVQTIVGTFINAFIGGIMVAKFARPIKRTKTITFSKTAVIGNHKGKLCLFIRVANLRKSLLIKNYIYGKLLKTTMTPEGETIVLDQVDIDFVVDAGKENMFFICPLTIFHIIDSSSPFFDMSIDTLAQQEFELVVFLDGTMESTSTCCQVRTSYLPKEIQWGYRFAPIASKSKQGKYSVDFSNFNKTVAVPTPHCAFCFLDEKGHREEPKKGYDNAAFQHSTETPTDDTGM</sequence>
<dbReference type="InterPro" id="IPR041647">
    <property type="entry name" value="IRK_C"/>
</dbReference>
<evidence type="ECO:0000256" key="7">
    <source>
        <dbReference type="ARBA" id="ARBA00022882"/>
    </source>
</evidence>
<keyword evidence="11 17" id="KW-0472">Membrane</keyword>
<evidence type="ECO:0000313" key="21">
    <source>
        <dbReference type="Proteomes" id="UP001230051"/>
    </source>
</evidence>
<feature type="region of interest" description="Disordered" evidence="16">
    <location>
        <begin position="349"/>
        <end position="372"/>
    </location>
</feature>
<evidence type="ECO:0000313" key="20">
    <source>
        <dbReference type="EMBL" id="KAK1153402.1"/>
    </source>
</evidence>
<dbReference type="InterPro" id="IPR013518">
    <property type="entry name" value="K_chnl_inward-rec_Kir_cyto"/>
</dbReference>
<dbReference type="EMBL" id="JAGXEW010000041">
    <property type="protein sequence ID" value="KAK1153402.1"/>
    <property type="molecule type" value="Genomic_DNA"/>
</dbReference>
<evidence type="ECO:0000256" key="13">
    <source>
        <dbReference type="ARBA" id="ARBA00034430"/>
    </source>
</evidence>
<protein>
    <submittedName>
        <fullName evidence="20">ATP-sensitive inward rectifier potassium channel 1-like</fullName>
    </submittedName>
</protein>
<evidence type="ECO:0000259" key="19">
    <source>
        <dbReference type="Pfam" id="PF17655"/>
    </source>
</evidence>
<keyword evidence="8 15" id="KW-0630">Potassium</keyword>
<dbReference type="GO" id="GO:1990573">
    <property type="term" value="P:potassium ion import across plasma membrane"/>
    <property type="evidence" value="ECO:0007669"/>
    <property type="project" value="InterPro"/>
</dbReference>
<keyword evidence="9 17" id="KW-1133">Transmembrane helix</keyword>
<evidence type="ECO:0000256" key="14">
    <source>
        <dbReference type="PIRSR" id="PIRSR005465-1"/>
    </source>
</evidence>
<feature type="transmembrane region" description="Helical" evidence="17">
    <location>
        <begin position="136"/>
        <end position="161"/>
    </location>
</feature>
<dbReference type="InterPro" id="IPR016449">
    <property type="entry name" value="K_chnl_inward-rec_Kir"/>
</dbReference>
<evidence type="ECO:0000256" key="1">
    <source>
        <dbReference type="ARBA" id="ARBA00004141"/>
    </source>
</evidence>
<dbReference type="InterPro" id="IPR003268">
    <property type="entry name" value="K_chnl_inward-rec_Kir1.1"/>
</dbReference>
<evidence type="ECO:0000256" key="6">
    <source>
        <dbReference type="ARBA" id="ARBA00022692"/>
    </source>
</evidence>
<evidence type="ECO:0000256" key="8">
    <source>
        <dbReference type="ARBA" id="ARBA00022958"/>
    </source>
</evidence>
<evidence type="ECO:0000256" key="9">
    <source>
        <dbReference type="ARBA" id="ARBA00022989"/>
    </source>
</evidence>
<evidence type="ECO:0000256" key="12">
    <source>
        <dbReference type="ARBA" id="ARBA00023303"/>
    </source>
</evidence>
<dbReference type="Gene3D" id="2.60.40.1400">
    <property type="entry name" value="G protein-activated inward rectifier potassium channel 1"/>
    <property type="match status" value="1"/>
</dbReference>
<keyword evidence="6 15" id="KW-0812">Transmembrane</keyword>
<comment type="caution">
    <text evidence="20">The sequence shown here is derived from an EMBL/GenBank/DDBJ whole genome shotgun (WGS) entry which is preliminary data.</text>
</comment>
<dbReference type="PRINTS" id="PR01320">
    <property type="entry name" value="KIRCHANNEL"/>
</dbReference>
<dbReference type="PANTHER" id="PTHR11767">
    <property type="entry name" value="INWARD RECTIFIER POTASSIUM CHANNEL"/>
    <property type="match status" value="1"/>
</dbReference>
<keyword evidence="5 15" id="KW-0633">Potassium transport</keyword>
<dbReference type="GO" id="GO:0015272">
    <property type="term" value="F:ATP-activated inward rectifier potassium channel activity"/>
    <property type="evidence" value="ECO:0007669"/>
    <property type="project" value="TreeGrafter"/>
</dbReference>
<comment type="subcellular location">
    <subcellularLocation>
        <location evidence="2">Cell membrane</location>
    </subcellularLocation>
    <subcellularLocation>
        <location evidence="1 15">Membrane</location>
        <topology evidence="1 15">Multi-pass membrane protein</topology>
    </subcellularLocation>
</comment>
<dbReference type="Proteomes" id="UP001230051">
    <property type="component" value="Unassembled WGS sequence"/>
</dbReference>
<dbReference type="FunFam" id="1.10.287.70:FF:000036">
    <property type="entry name" value="ATP-sensitive inward rectifier potassium channel 1"/>
    <property type="match status" value="1"/>
</dbReference>
<dbReference type="GO" id="GO:0034702">
    <property type="term" value="C:monoatomic ion channel complex"/>
    <property type="evidence" value="ECO:0007669"/>
    <property type="project" value="UniProtKB-KW"/>
</dbReference>